<keyword evidence="1" id="KW-0805">Transcription regulation</keyword>
<dbReference type="Pfam" id="PF01614">
    <property type="entry name" value="IclR_C"/>
    <property type="match status" value="1"/>
</dbReference>
<dbReference type="InterPro" id="IPR014757">
    <property type="entry name" value="Tscrpt_reg_IclR_C"/>
</dbReference>
<protein>
    <submittedName>
        <fullName evidence="6">IclR family transcriptional regulator</fullName>
    </submittedName>
</protein>
<dbReference type="SUPFAM" id="SSF55781">
    <property type="entry name" value="GAF domain-like"/>
    <property type="match status" value="1"/>
</dbReference>
<dbReference type="SUPFAM" id="SSF46785">
    <property type="entry name" value="Winged helix' DNA-binding domain"/>
    <property type="match status" value="1"/>
</dbReference>
<proteinExistence type="predicted"/>
<accession>A0ABN2JTF9</accession>
<feature type="domain" description="IclR-ED" evidence="5">
    <location>
        <begin position="69"/>
        <end position="255"/>
    </location>
</feature>
<gene>
    <name evidence="6" type="ORF">GCM10009681_05870</name>
</gene>
<dbReference type="InterPro" id="IPR005471">
    <property type="entry name" value="Tscrpt_reg_IclR_N"/>
</dbReference>
<reference evidence="6 7" key="1">
    <citation type="journal article" date="2019" name="Int. J. Syst. Evol. Microbiol.">
        <title>The Global Catalogue of Microorganisms (GCM) 10K type strain sequencing project: providing services to taxonomists for standard genome sequencing and annotation.</title>
        <authorList>
            <consortium name="The Broad Institute Genomics Platform"/>
            <consortium name="The Broad Institute Genome Sequencing Center for Infectious Disease"/>
            <person name="Wu L."/>
            <person name="Ma J."/>
        </authorList>
    </citation>
    <scope>NUCLEOTIDE SEQUENCE [LARGE SCALE GENOMIC DNA]</scope>
    <source>
        <strain evidence="6 7">JCM 13249</strain>
    </source>
</reference>
<comment type="caution">
    <text evidence="6">The sequence shown here is derived from an EMBL/GenBank/DDBJ whole genome shotgun (WGS) entry which is preliminary data.</text>
</comment>
<dbReference type="InterPro" id="IPR036390">
    <property type="entry name" value="WH_DNA-bd_sf"/>
</dbReference>
<keyword evidence="2" id="KW-0238">DNA-binding</keyword>
<keyword evidence="7" id="KW-1185">Reference proteome</keyword>
<dbReference type="Pfam" id="PF09339">
    <property type="entry name" value="HTH_IclR"/>
    <property type="match status" value="1"/>
</dbReference>
<dbReference type="SMART" id="SM00346">
    <property type="entry name" value="HTH_ICLR"/>
    <property type="match status" value="1"/>
</dbReference>
<organism evidence="6 7">
    <name type="scientific">Luedemannella helvata</name>
    <dbReference type="NCBI Taxonomy" id="349315"/>
    <lineage>
        <taxon>Bacteria</taxon>
        <taxon>Bacillati</taxon>
        <taxon>Actinomycetota</taxon>
        <taxon>Actinomycetes</taxon>
        <taxon>Micromonosporales</taxon>
        <taxon>Micromonosporaceae</taxon>
        <taxon>Luedemannella</taxon>
    </lineage>
</organism>
<dbReference type="InterPro" id="IPR029016">
    <property type="entry name" value="GAF-like_dom_sf"/>
</dbReference>
<dbReference type="InterPro" id="IPR036388">
    <property type="entry name" value="WH-like_DNA-bd_sf"/>
</dbReference>
<dbReference type="PANTHER" id="PTHR30136:SF24">
    <property type="entry name" value="HTH-TYPE TRANSCRIPTIONAL REPRESSOR ALLR"/>
    <property type="match status" value="1"/>
</dbReference>
<dbReference type="EMBL" id="BAAALS010000002">
    <property type="protein sequence ID" value="GAA1738009.1"/>
    <property type="molecule type" value="Genomic_DNA"/>
</dbReference>
<dbReference type="Gene3D" id="1.10.10.10">
    <property type="entry name" value="Winged helix-like DNA-binding domain superfamily/Winged helix DNA-binding domain"/>
    <property type="match status" value="1"/>
</dbReference>
<dbReference type="InterPro" id="IPR050707">
    <property type="entry name" value="HTH_MetabolicPath_Reg"/>
</dbReference>
<sequence length="257" mass="28513">MKVNAESGASYPIRAVERVCDILDVLQRSRDGATLSDVAEVTSLPKSSAYRYLSALEARRYVERDDENNLYRLGLALRPQHTRQLDMLINRAKPVLEKLRDRLGETTNVGVLDGATVLHVLVVESNEMMRLAARPGEHGSLHSTALGKAMAAELPNDRVRAMLAAQEMTRYTDRTICTVDGYLTELEQVRKVGYGVDDCENQPDGRCVAVNLMDMPFPCGISVSAPARRLPSDKVDAVARTLRRAAMQLVRDYHATT</sequence>
<dbReference type="PROSITE" id="PS51077">
    <property type="entry name" value="HTH_ICLR"/>
    <property type="match status" value="1"/>
</dbReference>
<evidence type="ECO:0000259" key="4">
    <source>
        <dbReference type="PROSITE" id="PS51077"/>
    </source>
</evidence>
<dbReference type="Proteomes" id="UP001500655">
    <property type="component" value="Unassembled WGS sequence"/>
</dbReference>
<name>A0ABN2JTF9_9ACTN</name>
<evidence type="ECO:0000256" key="1">
    <source>
        <dbReference type="ARBA" id="ARBA00023015"/>
    </source>
</evidence>
<evidence type="ECO:0000313" key="7">
    <source>
        <dbReference type="Proteomes" id="UP001500655"/>
    </source>
</evidence>
<dbReference type="PROSITE" id="PS51078">
    <property type="entry name" value="ICLR_ED"/>
    <property type="match status" value="1"/>
</dbReference>
<evidence type="ECO:0000313" key="6">
    <source>
        <dbReference type="EMBL" id="GAA1738009.1"/>
    </source>
</evidence>
<keyword evidence="3" id="KW-0804">Transcription</keyword>
<evidence type="ECO:0000256" key="2">
    <source>
        <dbReference type="ARBA" id="ARBA00023125"/>
    </source>
</evidence>
<dbReference type="PANTHER" id="PTHR30136">
    <property type="entry name" value="HELIX-TURN-HELIX TRANSCRIPTIONAL REGULATOR, ICLR FAMILY"/>
    <property type="match status" value="1"/>
</dbReference>
<evidence type="ECO:0000256" key="3">
    <source>
        <dbReference type="ARBA" id="ARBA00023163"/>
    </source>
</evidence>
<evidence type="ECO:0000259" key="5">
    <source>
        <dbReference type="PROSITE" id="PS51078"/>
    </source>
</evidence>
<dbReference type="Gene3D" id="3.30.450.40">
    <property type="match status" value="1"/>
</dbReference>
<feature type="domain" description="HTH iclR-type" evidence="4">
    <location>
        <begin position="13"/>
        <end position="75"/>
    </location>
</feature>
<dbReference type="RefSeq" id="WP_344076461.1">
    <property type="nucleotide sequence ID" value="NZ_BAAALS010000002.1"/>
</dbReference>